<proteinExistence type="predicted"/>
<accession>W4Q1L1</accession>
<evidence type="ECO:0000259" key="1">
    <source>
        <dbReference type="SMART" id="SM00914"/>
    </source>
</evidence>
<sequence>MFSDNSGFVGRTIRIEKRDMEKQEMLTSYSEGELLNLIDLALSTRDKDWFIELSEKLKRKQNIISFIKRGI</sequence>
<reference evidence="2" key="1">
    <citation type="journal article" date="2014" name="Genome Announc.">
        <title>Draft Genome Sequences of Three Alkaliphilic Bacillus Strains, Bacillus wakoensis JCM 9140T, Bacillus akibai JCM 9157T, and Bacillus hemicellulosilyticus JCM 9152T.</title>
        <authorList>
            <person name="Yuki M."/>
            <person name="Oshima K."/>
            <person name="Suda W."/>
            <person name="Oshida Y."/>
            <person name="Kitamura K."/>
            <person name="Iida T."/>
            <person name="Hattori M."/>
            <person name="Ohkuma M."/>
        </authorList>
    </citation>
    <scope>NUCLEOTIDE SEQUENCE [LARGE SCALE GENOMIC DNA]</scope>
    <source>
        <strain evidence="2">JCM 9140</strain>
    </source>
</reference>
<evidence type="ECO:0000313" key="2">
    <source>
        <dbReference type="EMBL" id="GAE25613.1"/>
    </source>
</evidence>
<organism evidence="2 3">
    <name type="scientific">Halalkalibacter wakoensis JCM 9140</name>
    <dbReference type="NCBI Taxonomy" id="1236970"/>
    <lineage>
        <taxon>Bacteria</taxon>
        <taxon>Bacillati</taxon>
        <taxon>Bacillota</taxon>
        <taxon>Bacilli</taxon>
        <taxon>Bacillales</taxon>
        <taxon>Bacillaceae</taxon>
        <taxon>Halalkalibacter</taxon>
    </lineage>
</organism>
<dbReference type="AlphaFoldDB" id="W4Q1L1"/>
<dbReference type="SMART" id="SM00914">
    <property type="entry name" value="IDEAL"/>
    <property type="match status" value="1"/>
</dbReference>
<dbReference type="Pfam" id="PF08858">
    <property type="entry name" value="IDEAL"/>
    <property type="match status" value="1"/>
</dbReference>
<evidence type="ECO:0000313" key="3">
    <source>
        <dbReference type="Proteomes" id="UP000018890"/>
    </source>
</evidence>
<dbReference type="Proteomes" id="UP000018890">
    <property type="component" value="Unassembled WGS sequence"/>
</dbReference>
<dbReference type="InterPro" id="IPR027393">
    <property type="entry name" value="Virus_scaffolding_prot_C"/>
</dbReference>
<keyword evidence="3" id="KW-1185">Reference proteome</keyword>
<dbReference type="Gene3D" id="4.10.810.10">
    <property type="entry name" value="Virus Scaffolding Protein, Chain A"/>
    <property type="match status" value="1"/>
</dbReference>
<dbReference type="InterPro" id="IPR014957">
    <property type="entry name" value="IDEAL_dom"/>
</dbReference>
<dbReference type="EMBL" id="BAUT01000012">
    <property type="protein sequence ID" value="GAE25613.1"/>
    <property type="molecule type" value="Genomic_DNA"/>
</dbReference>
<feature type="domain" description="IDEAL" evidence="1">
    <location>
        <begin position="17"/>
        <end position="57"/>
    </location>
</feature>
<dbReference type="STRING" id="1236970.JCM9140_1619"/>
<comment type="caution">
    <text evidence="2">The sequence shown here is derived from an EMBL/GenBank/DDBJ whole genome shotgun (WGS) entry which is preliminary data.</text>
</comment>
<protein>
    <recommendedName>
        <fullName evidence="1">IDEAL domain-containing protein</fullName>
    </recommendedName>
</protein>
<name>W4Q1L1_9BACI</name>
<gene>
    <name evidence="2" type="ORF">JCM9140_1619</name>
</gene>